<feature type="region of interest" description="Disordered" evidence="2">
    <location>
        <begin position="537"/>
        <end position="578"/>
    </location>
</feature>
<feature type="domain" description="RFX-type winged-helix" evidence="3">
    <location>
        <begin position="104"/>
        <end position="179"/>
    </location>
</feature>
<dbReference type="Pfam" id="PF02257">
    <property type="entry name" value="RFX_DNA_binding"/>
    <property type="match status" value="1"/>
</dbReference>
<evidence type="ECO:0000313" key="4">
    <source>
        <dbReference type="Proteomes" id="UP000694865"/>
    </source>
</evidence>
<dbReference type="InterPro" id="IPR039779">
    <property type="entry name" value="RFX-like"/>
</dbReference>
<dbReference type="PANTHER" id="PTHR12619:SF32">
    <property type="entry name" value="RFX-TYPE WINGED-HELIX DOMAIN-CONTAINING PROTEIN"/>
    <property type="match status" value="1"/>
</dbReference>
<name>A0ABM0MNM4_SACKO</name>
<dbReference type="SUPFAM" id="SSF46785">
    <property type="entry name" value="Winged helix' DNA-binding domain"/>
    <property type="match status" value="1"/>
</dbReference>
<dbReference type="Gene3D" id="1.10.10.10">
    <property type="entry name" value="Winged helix-like DNA-binding domain superfamily/Winged helix DNA-binding domain"/>
    <property type="match status" value="1"/>
</dbReference>
<dbReference type="InterPro" id="IPR036390">
    <property type="entry name" value="WH_DNA-bd_sf"/>
</dbReference>
<sequence length="796" mass="89396">MDTLGTITQLSSTRDLPGFTCYEVQLTDNVSNMSTCSLNWTETQCRPSKISHVIAEGIEHEDVSDDDDGEMKENLDKENEDKNMVGTKLSPEDQSKKQSQIASTLKWLAENYERAEGVCLPRCVLYTHYLDFCKKNKFSPSGAATFGKVIRQRFPKLTTRRLGTRGQSKYHYYGIGIKETSIYYHSVYSGRGLTRFSGTKIKTEGTSRKYSLSSKTGTLLPEFPDANNLKLPDSVSCEKAETFIMMYRTHCQRILDTIINANFDEVQNFLLHFWQGMPDHLTSLLSCDVIVDIVGLCDTILYKVMVDVLIPSTIQDLPDTLSAEIKVFAKRIPEWLSSSLEEAPKRLSDKKMAVVKTFIQSLKRQTSFVHLAQTARSVLLSHENVNQMAKDLNEVDFRSIWTQGVICSPELFNNDSQNAREFINEFESLLNKQAPLEAYTEWIDSLIDRCVLETTKENAKPFRERARQFLLHWSFFTSRVMRDLTLRSAPSFGSFHLIHMMFDEYVFLVMETQQNQFDETSMQKNVKKYMKTAGEINTKAKVRSAPSKGDSGGSKAKKRRLDSENAEDGDQSIIPSPLLGSSIKSKDFLEISCSNNTAFTRPQPHSATYGSDFHTDINYPDFTTPSGYHHALTGSTQGYFNSPLKHYSPVTGLNGCSTYDRTTTAAYISHMNSTASYSDPFRNSYNSPLESSQLVPTTVHYNTGINIPPSPSFHSQSSFWADNRISSCMGYNDSYGSYQGGSIGMGGSYGMNSGFGKRNGVFPSSPLPTPGHNSFDDSTGRSAFEATRTIIIIQDP</sequence>
<evidence type="ECO:0000313" key="5">
    <source>
        <dbReference type="RefSeq" id="XP_006821615.1"/>
    </source>
</evidence>
<dbReference type="RefSeq" id="XP_006821615.1">
    <property type="nucleotide sequence ID" value="XM_006821552.1"/>
</dbReference>
<evidence type="ECO:0000256" key="1">
    <source>
        <dbReference type="ARBA" id="ARBA00023125"/>
    </source>
</evidence>
<dbReference type="GeneID" id="102807236"/>
<dbReference type="PANTHER" id="PTHR12619">
    <property type="entry name" value="RFX TRANSCRIPTION FACTOR FAMILY"/>
    <property type="match status" value="1"/>
</dbReference>
<protein>
    <submittedName>
        <fullName evidence="5">DNA-binding protein RFX6-like</fullName>
    </submittedName>
</protein>
<accession>A0ABM0MNM4</accession>
<feature type="compositionally biased region" description="Basic and acidic residues" evidence="2">
    <location>
        <begin position="71"/>
        <end position="83"/>
    </location>
</feature>
<keyword evidence="1" id="KW-0238">DNA-binding</keyword>
<dbReference type="InterPro" id="IPR057321">
    <property type="entry name" value="RFX1-4/6/8-like_BCD"/>
</dbReference>
<feature type="region of interest" description="Disordered" evidence="2">
    <location>
        <begin position="59"/>
        <end position="95"/>
    </location>
</feature>
<evidence type="ECO:0000259" key="3">
    <source>
        <dbReference type="PROSITE" id="PS51526"/>
    </source>
</evidence>
<dbReference type="Proteomes" id="UP000694865">
    <property type="component" value="Unplaced"/>
</dbReference>
<evidence type="ECO:0000256" key="2">
    <source>
        <dbReference type="SAM" id="MobiDB-lite"/>
    </source>
</evidence>
<dbReference type="InterPro" id="IPR003150">
    <property type="entry name" value="DNA-bd_RFX"/>
</dbReference>
<dbReference type="InterPro" id="IPR036388">
    <property type="entry name" value="WH-like_DNA-bd_sf"/>
</dbReference>
<keyword evidence="4" id="KW-1185">Reference proteome</keyword>
<reference evidence="5" key="1">
    <citation type="submission" date="2025-08" db="UniProtKB">
        <authorList>
            <consortium name="RefSeq"/>
        </authorList>
    </citation>
    <scope>IDENTIFICATION</scope>
    <source>
        <tissue evidence="5">Testes</tissue>
    </source>
</reference>
<dbReference type="PROSITE" id="PS51526">
    <property type="entry name" value="RFX_DBD"/>
    <property type="match status" value="1"/>
</dbReference>
<proteinExistence type="predicted"/>
<dbReference type="Pfam" id="PF25340">
    <property type="entry name" value="BCD_RFX"/>
    <property type="match status" value="1"/>
</dbReference>
<gene>
    <name evidence="5" type="primary">LOC102807236</name>
</gene>
<organism evidence="4 5">
    <name type="scientific">Saccoglossus kowalevskii</name>
    <name type="common">Acorn worm</name>
    <dbReference type="NCBI Taxonomy" id="10224"/>
    <lineage>
        <taxon>Eukaryota</taxon>
        <taxon>Metazoa</taxon>
        <taxon>Hemichordata</taxon>
        <taxon>Enteropneusta</taxon>
        <taxon>Harrimaniidae</taxon>
        <taxon>Saccoglossus</taxon>
    </lineage>
</organism>